<proteinExistence type="predicted"/>
<reference evidence="1" key="1">
    <citation type="submission" date="2020-04" db="EMBL/GenBank/DDBJ databases">
        <authorList>
            <person name="Chiriac C."/>
            <person name="Salcher M."/>
            <person name="Ghai R."/>
            <person name="Kavagutti S V."/>
        </authorList>
    </citation>
    <scope>NUCLEOTIDE SEQUENCE</scope>
</reference>
<sequence length="532" mass="60028">MDVKPKISTVVESQLPEFIREDYRQVDGSDGKFVLFLKAYYEFLEQTENRDLKSYRDLDDTFDTFLQYFKNELATNLPNVLVDDRFILEKMKETYLAKGTEASFKLLFRLLYDKEVIIDYPSTQLLKASDGIWEQDVSIFVNYRIGDPNILVNNTVQIVGRVKTVNVNIIRVAIIDSVNKIAELFVDKRFYGSINVGDLLTFGLLFESTVLPTTSKLSIVDVGAKFKVGDVFLITDTGVGSGSLLKVVRTDSLGGILNAQFIQFGYTYSTSFEVDLIQDDTNNNAVVSITLGPIAKYPGHYSNNQGFLNDAIYIQDGYRYQAYSYILKIDEKLESYKTAVKSLVHPSGMALFGQYEINNSFDVSETFTIEYADTAFLYPYTLNIVLIEPLHIVDSPINHQFRSTFVTNGTSKTLYKYPIDYVSLDTVYGLAKYVTKSPIYDSQSLSDLRTSQVGKVLNESVPQSETKVFSIQKVLADTIPLPERLAFSLNIIIPTDYFSLTNSGYVEKDPYVEPTYSTQQYSGDTTGPAFTA</sequence>
<protein>
    <recommendedName>
        <fullName evidence="2">Baseplate wedge subunit</fullName>
    </recommendedName>
</protein>
<dbReference type="EMBL" id="LR796186">
    <property type="protein sequence ID" value="CAB4125447.1"/>
    <property type="molecule type" value="Genomic_DNA"/>
</dbReference>
<accession>A0A6J5KWR0</accession>
<gene>
    <name evidence="1" type="ORF">UFOVP58_141</name>
</gene>
<evidence type="ECO:0008006" key="2">
    <source>
        <dbReference type="Google" id="ProtNLM"/>
    </source>
</evidence>
<name>A0A6J5KWR0_9CAUD</name>
<evidence type="ECO:0000313" key="1">
    <source>
        <dbReference type="EMBL" id="CAB4125447.1"/>
    </source>
</evidence>
<organism evidence="1">
    <name type="scientific">uncultured Caudovirales phage</name>
    <dbReference type="NCBI Taxonomy" id="2100421"/>
    <lineage>
        <taxon>Viruses</taxon>
        <taxon>Duplodnaviria</taxon>
        <taxon>Heunggongvirae</taxon>
        <taxon>Uroviricota</taxon>
        <taxon>Caudoviricetes</taxon>
        <taxon>Peduoviridae</taxon>
        <taxon>Maltschvirus</taxon>
        <taxon>Maltschvirus maltsch</taxon>
    </lineage>
</organism>